<protein>
    <submittedName>
        <fullName evidence="2">Uncharacterized protein</fullName>
    </submittedName>
</protein>
<evidence type="ECO:0000256" key="1">
    <source>
        <dbReference type="SAM" id="MobiDB-lite"/>
    </source>
</evidence>
<dbReference type="EMBL" id="JARBJD010000009">
    <property type="protein sequence ID" value="KAK2962851.1"/>
    <property type="molecule type" value="Genomic_DNA"/>
</dbReference>
<evidence type="ECO:0000313" key="2">
    <source>
        <dbReference type="EMBL" id="KAK2962851.1"/>
    </source>
</evidence>
<gene>
    <name evidence="2" type="ORF">BLNAU_2286</name>
</gene>
<feature type="region of interest" description="Disordered" evidence="1">
    <location>
        <begin position="1"/>
        <end position="27"/>
    </location>
</feature>
<evidence type="ECO:0000313" key="3">
    <source>
        <dbReference type="Proteomes" id="UP001281761"/>
    </source>
</evidence>
<organism evidence="2 3">
    <name type="scientific">Blattamonas nauphoetae</name>
    <dbReference type="NCBI Taxonomy" id="2049346"/>
    <lineage>
        <taxon>Eukaryota</taxon>
        <taxon>Metamonada</taxon>
        <taxon>Preaxostyla</taxon>
        <taxon>Oxymonadida</taxon>
        <taxon>Blattamonas</taxon>
    </lineage>
</organism>
<proteinExistence type="predicted"/>
<reference evidence="2 3" key="1">
    <citation type="journal article" date="2022" name="bioRxiv">
        <title>Genomics of Preaxostyla Flagellates Illuminates Evolutionary Transitions and the Path Towards Mitochondrial Loss.</title>
        <authorList>
            <person name="Novak L.V.F."/>
            <person name="Treitli S.C."/>
            <person name="Pyrih J."/>
            <person name="Halakuc P."/>
            <person name="Pipaliya S.V."/>
            <person name="Vacek V."/>
            <person name="Brzon O."/>
            <person name="Soukal P."/>
            <person name="Eme L."/>
            <person name="Dacks J.B."/>
            <person name="Karnkowska A."/>
            <person name="Elias M."/>
            <person name="Hampl V."/>
        </authorList>
    </citation>
    <scope>NUCLEOTIDE SEQUENCE [LARGE SCALE GENOMIC DNA]</scope>
    <source>
        <strain evidence="2">NAU3</strain>
        <tissue evidence="2">Gut</tissue>
    </source>
</reference>
<feature type="compositionally biased region" description="Low complexity" evidence="1">
    <location>
        <begin position="313"/>
        <end position="323"/>
    </location>
</feature>
<feature type="region of interest" description="Disordered" evidence="1">
    <location>
        <begin position="304"/>
        <end position="362"/>
    </location>
</feature>
<name>A0ABQ9YGF4_9EUKA</name>
<keyword evidence="3" id="KW-1185">Reference proteome</keyword>
<comment type="caution">
    <text evidence="2">The sequence shown here is derived from an EMBL/GenBank/DDBJ whole genome shotgun (WGS) entry which is preliminary data.</text>
</comment>
<sequence>MELGSLYSYQPPRPSKPDSYAPATLPPYANASSPELEKLNVAGACHIDPQKFLPNKDELEPVFDIEVVEFLWTTEVHSTSIHLHFFLHRPLPLSRHLLRDCCGHVALLPVQHLHRTLPALLSVLSCNRMSHRQVLPCLSPFSDPSPLLPSAPYFSPHQRLSSAWAIWPKSADWEHAEAECDDEDEATPSHRAPFLSLHPPSNLFSSSRRRTYTLSFTPSCHPIISRPSLRAHCPASSPTNPTPPAPFLFTKSRRYHFWLQTVLLQQDPFFTTSTSCTTCAKPPIANTTKKSRALFCPDHLRSLTPSSSSTNARSHSVSPSSPRSSRDGHYIVSSLTPRSLSKIRHAPRRIERNAGTRRRSGS</sequence>
<accession>A0ABQ9YGF4</accession>
<dbReference type="Proteomes" id="UP001281761">
    <property type="component" value="Unassembled WGS sequence"/>
</dbReference>